<dbReference type="InterPro" id="IPR050535">
    <property type="entry name" value="DNA_Repair-Maintenance_Comp"/>
</dbReference>
<proteinExistence type="inferred from homology"/>
<evidence type="ECO:0000256" key="4">
    <source>
        <dbReference type="ARBA" id="ARBA00022722"/>
    </source>
</evidence>
<evidence type="ECO:0000256" key="8">
    <source>
        <dbReference type="SAM" id="MobiDB-lite"/>
    </source>
</evidence>
<evidence type="ECO:0000256" key="1">
    <source>
        <dbReference type="ARBA" id="ARBA00010555"/>
    </source>
</evidence>
<dbReference type="InterPro" id="IPR004843">
    <property type="entry name" value="Calcineurin-like_PHP"/>
</dbReference>
<evidence type="ECO:0000256" key="3">
    <source>
        <dbReference type="ARBA" id="ARBA00013365"/>
    </source>
</evidence>
<dbReference type="Gene3D" id="3.60.21.10">
    <property type="match status" value="1"/>
</dbReference>
<keyword evidence="7" id="KW-0233">DNA recombination</keyword>
<dbReference type="InterPro" id="IPR029052">
    <property type="entry name" value="Metallo-depent_PP-like"/>
</dbReference>
<dbReference type="InterPro" id="IPR041796">
    <property type="entry name" value="Mre11_N"/>
</dbReference>
<dbReference type="SUPFAM" id="SSF56300">
    <property type="entry name" value="Metallo-dependent phosphatases"/>
    <property type="match status" value="1"/>
</dbReference>
<dbReference type="Pfam" id="PF12320">
    <property type="entry name" value="SbcD_C"/>
    <property type="match status" value="1"/>
</dbReference>
<feature type="domain" description="Nuclease SbcCD subunit D C-terminal" evidence="10">
    <location>
        <begin position="308"/>
        <end position="437"/>
    </location>
</feature>
<protein>
    <recommendedName>
        <fullName evidence="3 7">Nuclease SbcCD subunit D</fullName>
    </recommendedName>
</protein>
<organism evidence="11 12">
    <name type="scientific">Alteromonas macleodii</name>
    <name type="common">Pseudoalteromonas macleodii</name>
    <dbReference type="NCBI Taxonomy" id="28108"/>
    <lineage>
        <taxon>Bacteria</taxon>
        <taxon>Pseudomonadati</taxon>
        <taxon>Pseudomonadota</taxon>
        <taxon>Gammaproteobacteria</taxon>
        <taxon>Alteromonadales</taxon>
        <taxon>Alteromonadaceae</taxon>
        <taxon>Alteromonas/Salinimonas group</taxon>
        <taxon>Alteromonas</taxon>
    </lineage>
</organism>
<evidence type="ECO:0000313" key="12">
    <source>
        <dbReference type="Proteomes" id="UP000509458"/>
    </source>
</evidence>
<dbReference type="GO" id="GO:0008408">
    <property type="term" value="F:3'-5' exonuclease activity"/>
    <property type="evidence" value="ECO:0007669"/>
    <property type="project" value="InterPro"/>
</dbReference>
<dbReference type="GO" id="GO:0004519">
    <property type="term" value="F:endonuclease activity"/>
    <property type="evidence" value="ECO:0007669"/>
    <property type="project" value="UniProtKB-KW"/>
</dbReference>
<feature type="region of interest" description="Disordered" evidence="8">
    <location>
        <begin position="442"/>
        <end position="471"/>
    </location>
</feature>
<reference evidence="11 12" key="1">
    <citation type="submission" date="2020-06" db="EMBL/GenBank/DDBJ databases">
        <authorList>
            <person name="Duchaud E."/>
        </authorList>
    </citation>
    <scope>NUCLEOTIDE SEQUENCE [LARGE SCALE GENOMIC DNA]</scope>
    <source>
        <strain evidence="11">Alteromonas fortis</strain>
    </source>
</reference>
<keyword evidence="5 7" id="KW-0378">Hydrolase</keyword>
<evidence type="ECO:0000313" key="11">
    <source>
        <dbReference type="EMBL" id="CAB9492861.1"/>
    </source>
</evidence>
<dbReference type="GO" id="GO:0006260">
    <property type="term" value="P:DNA replication"/>
    <property type="evidence" value="ECO:0007669"/>
    <property type="project" value="UniProtKB-KW"/>
</dbReference>
<accession>A0A6T9XYG8</accession>
<keyword evidence="4 7" id="KW-0540">Nuclease</keyword>
<dbReference type="NCBIfam" id="TIGR00619">
    <property type="entry name" value="sbcd"/>
    <property type="match status" value="1"/>
</dbReference>
<evidence type="ECO:0000256" key="2">
    <source>
        <dbReference type="ARBA" id="ARBA00011322"/>
    </source>
</evidence>
<dbReference type="InterPro" id="IPR004593">
    <property type="entry name" value="SbcD"/>
</dbReference>
<comment type="similarity">
    <text evidence="1 7">Belongs to the SbcD family.</text>
</comment>
<sequence>MRFSISNATSLVHFYMKILHTSDWHLGQSFFTKSRKNEHAAFLKWLLQQVEVHQIDAIIVAGDVFDTGTPPSYARELYHAFIGELQGMQCTLVVLGGNHDSVSVLNESKALLKYLNSHVIASTYGELSEQVITLNDRKGQPSAVLCAVPFIRPRDVLVSEAGQSATDKRQALGDAIKQHYGTLYNEALSLRASMEEKRIKDGSENSAAIPIIATGHLTALGVSQSESVRDIYIGTLEGFDAKGFPPADYIALGHIHRPQKVAKTEHIRYSGSPIPLSFDELNTQKQVVLITFESESTTPTISTLPIPRFQAMEVIKGDLKAIEAAINKSDAITLASQTDDAVSEVDKALSEFNKTVSATDNAISSKDPVWLCIEVETEDYLTDLQQRIQGLLEGKNAEILQLKRKRKRTVNSLTEKQIVQLSELSVNDVFEARLALESIGEYSASETTEDTLTDSEQNAGETEEAESEKSCSRINRIRQLFNEAVELVHTNDEDADLSGEASLIGSVGKTSAGASPQNGSHTATAGIGKAELEQGVAQEQAHNRKGE</sequence>
<keyword evidence="7" id="KW-0255">Endonuclease</keyword>
<dbReference type="PANTHER" id="PTHR30337:SF0">
    <property type="entry name" value="NUCLEASE SBCCD SUBUNIT D"/>
    <property type="match status" value="1"/>
</dbReference>
<dbReference type="Proteomes" id="UP000509458">
    <property type="component" value="Chromosome"/>
</dbReference>
<feature type="compositionally biased region" description="Polar residues" evidence="8">
    <location>
        <begin position="508"/>
        <end position="523"/>
    </location>
</feature>
<dbReference type="EMBL" id="LR812090">
    <property type="protein sequence ID" value="CAB9492861.1"/>
    <property type="molecule type" value="Genomic_DNA"/>
</dbReference>
<keyword evidence="7" id="KW-0235">DNA replication</keyword>
<dbReference type="InterPro" id="IPR026843">
    <property type="entry name" value="SbcD_C"/>
</dbReference>
<name>A0A6T9XYG8_ALTMA</name>
<evidence type="ECO:0000256" key="6">
    <source>
        <dbReference type="ARBA" id="ARBA00022839"/>
    </source>
</evidence>
<comment type="function">
    <text evidence="7">SbcCD cleaves DNA hairpin structures. These structures can inhibit DNA replication and are intermediates in certain DNA recombination reactions. The complex acts as a 3'-&gt;5' double strand exonuclease that can open hairpins. It also has a 5' single-strand endonuclease activity.</text>
</comment>
<dbReference type="CDD" id="cd00840">
    <property type="entry name" value="MPP_Mre11_N"/>
    <property type="match status" value="1"/>
</dbReference>
<dbReference type="AlphaFoldDB" id="A0A6T9XYG8"/>
<dbReference type="PANTHER" id="PTHR30337">
    <property type="entry name" value="COMPONENT OF ATP-DEPENDENT DSDNA EXONUCLEASE"/>
    <property type="match status" value="1"/>
</dbReference>
<evidence type="ECO:0000259" key="10">
    <source>
        <dbReference type="Pfam" id="PF12320"/>
    </source>
</evidence>
<dbReference type="Gene3D" id="3.30.160.720">
    <property type="match status" value="1"/>
</dbReference>
<feature type="domain" description="Calcineurin-like phosphoesterase" evidence="9">
    <location>
        <begin position="16"/>
        <end position="258"/>
    </location>
</feature>
<keyword evidence="6 7" id="KW-0269">Exonuclease</keyword>
<comment type="subunit">
    <text evidence="2 7">Heterodimer of SbcC and SbcD.</text>
</comment>
<feature type="region of interest" description="Disordered" evidence="8">
    <location>
        <begin position="506"/>
        <end position="547"/>
    </location>
</feature>
<dbReference type="GO" id="GO:0006310">
    <property type="term" value="P:DNA recombination"/>
    <property type="evidence" value="ECO:0007669"/>
    <property type="project" value="UniProtKB-KW"/>
</dbReference>
<evidence type="ECO:0000259" key="9">
    <source>
        <dbReference type="Pfam" id="PF00149"/>
    </source>
</evidence>
<evidence type="ECO:0000256" key="5">
    <source>
        <dbReference type="ARBA" id="ARBA00022801"/>
    </source>
</evidence>
<dbReference type="NCBIfam" id="NF008206">
    <property type="entry name" value="PRK10966.1"/>
    <property type="match status" value="1"/>
</dbReference>
<dbReference type="Pfam" id="PF00149">
    <property type="entry name" value="Metallophos"/>
    <property type="match status" value="1"/>
</dbReference>
<gene>
    <name evidence="7 11" type="primary">sbcD</name>
    <name evidence="11" type="ORF">ALFOR1_20310</name>
</gene>
<evidence type="ECO:0000256" key="7">
    <source>
        <dbReference type="RuleBase" id="RU363069"/>
    </source>
</evidence>